<dbReference type="SUPFAM" id="SSF52777">
    <property type="entry name" value="CoA-dependent acyltransferases"/>
    <property type="match status" value="4"/>
</dbReference>
<dbReference type="InterPro" id="IPR001242">
    <property type="entry name" value="Condensation_dom"/>
</dbReference>
<dbReference type="CDD" id="cd19540">
    <property type="entry name" value="LCL_NRPS-like"/>
    <property type="match status" value="1"/>
</dbReference>
<evidence type="ECO:0000313" key="7">
    <source>
        <dbReference type="EMBL" id="OPC77792.1"/>
    </source>
</evidence>
<proteinExistence type="inferred from homology"/>
<feature type="domain" description="Carrier" evidence="6">
    <location>
        <begin position="2040"/>
        <end position="2115"/>
    </location>
</feature>
<dbReference type="Gene3D" id="2.30.38.10">
    <property type="entry name" value="Luciferase, Domain 3"/>
    <property type="match status" value="2"/>
</dbReference>
<evidence type="ECO:0000256" key="1">
    <source>
        <dbReference type="ARBA" id="ARBA00001957"/>
    </source>
</evidence>
<dbReference type="Pfam" id="PF00550">
    <property type="entry name" value="PP-binding"/>
    <property type="match status" value="2"/>
</dbReference>
<keyword evidence="4" id="KW-0597">Phosphoprotein</keyword>
<accession>A0A1T3NM37</accession>
<comment type="caution">
    <text evidence="7">The sequence shown here is derived from an EMBL/GenBank/DDBJ whole genome shotgun (WGS) entry which is preliminary data.</text>
</comment>
<keyword evidence="3" id="KW-0596">Phosphopantetheine</keyword>
<dbReference type="GO" id="GO:0044550">
    <property type="term" value="P:secondary metabolite biosynthetic process"/>
    <property type="evidence" value="ECO:0007669"/>
    <property type="project" value="UniProtKB-ARBA"/>
</dbReference>
<evidence type="ECO:0000256" key="4">
    <source>
        <dbReference type="ARBA" id="ARBA00022553"/>
    </source>
</evidence>
<dbReference type="Pfam" id="PF00501">
    <property type="entry name" value="AMP-binding"/>
    <property type="match status" value="2"/>
</dbReference>
<dbReference type="NCBIfam" id="TIGR01733">
    <property type="entry name" value="AA-adenyl-dom"/>
    <property type="match status" value="2"/>
</dbReference>
<dbReference type="InterPro" id="IPR020845">
    <property type="entry name" value="AMP-binding_CS"/>
</dbReference>
<dbReference type="SMART" id="SM00823">
    <property type="entry name" value="PKS_PP"/>
    <property type="match status" value="2"/>
</dbReference>
<dbReference type="InterPro" id="IPR006162">
    <property type="entry name" value="Ppantetheine_attach_site"/>
</dbReference>
<feature type="domain" description="Carrier" evidence="6">
    <location>
        <begin position="966"/>
        <end position="1041"/>
    </location>
</feature>
<dbReference type="PROSITE" id="PS50075">
    <property type="entry name" value="CARRIER"/>
    <property type="match status" value="2"/>
</dbReference>
<dbReference type="GO" id="GO:0031177">
    <property type="term" value="F:phosphopantetheine binding"/>
    <property type="evidence" value="ECO:0007669"/>
    <property type="project" value="InterPro"/>
</dbReference>
<dbReference type="SUPFAM" id="SSF56801">
    <property type="entry name" value="Acetyl-CoA synthetase-like"/>
    <property type="match status" value="2"/>
</dbReference>
<dbReference type="FunFam" id="3.40.50.12780:FF:000012">
    <property type="entry name" value="Non-ribosomal peptide synthetase"/>
    <property type="match status" value="1"/>
</dbReference>
<dbReference type="GO" id="GO:0005829">
    <property type="term" value="C:cytosol"/>
    <property type="evidence" value="ECO:0007669"/>
    <property type="project" value="TreeGrafter"/>
</dbReference>
<dbReference type="CDD" id="cd05930">
    <property type="entry name" value="A_NRPS"/>
    <property type="match status" value="1"/>
</dbReference>
<dbReference type="GO" id="GO:0072330">
    <property type="term" value="P:monocarboxylic acid biosynthetic process"/>
    <property type="evidence" value="ECO:0007669"/>
    <property type="project" value="UniProtKB-ARBA"/>
</dbReference>
<dbReference type="eggNOG" id="COG1020">
    <property type="taxonomic scope" value="Bacteria"/>
</dbReference>
<evidence type="ECO:0000259" key="6">
    <source>
        <dbReference type="PROSITE" id="PS50075"/>
    </source>
</evidence>
<dbReference type="InterPro" id="IPR020806">
    <property type="entry name" value="PKS_PP-bd"/>
</dbReference>
<dbReference type="STRING" id="159449.B4N89_36540"/>
<dbReference type="Gene3D" id="3.40.50.1820">
    <property type="entry name" value="alpha/beta hydrolase"/>
    <property type="match status" value="1"/>
</dbReference>
<reference evidence="7 8" key="1">
    <citation type="submission" date="2017-03" db="EMBL/GenBank/DDBJ databases">
        <title>Draft genome sequence of Streptomyces scabrisporus NF3, endophyte isolated from Amphipterygium adstringens.</title>
        <authorList>
            <person name="Vazquez M."/>
            <person name="Ceapa C.D."/>
            <person name="Rodriguez Luna D."/>
            <person name="Sanchez Esquivel S."/>
        </authorList>
    </citation>
    <scope>NUCLEOTIDE SEQUENCE [LARGE SCALE GENOMIC DNA]</scope>
    <source>
        <strain evidence="7 8">NF3</strain>
    </source>
</reference>
<dbReference type="PROSITE" id="PS00455">
    <property type="entry name" value="AMP_BINDING"/>
    <property type="match status" value="2"/>
</dbReference>
<organism evidence="7 8">
    <name type="scientific">Embleya scabrispora</name>
    <dbReference type="NCBI Taxonomy" id="159449"/>
    <lineage>
        <taxon>Bacteria</taxon>
        <taxon>Bacillati</taxon>
        <taxon>Actinomycetota</taxon>
        <taxon>Actinomycetes</taxon>
        <taxon>Kitasatosporales</taxon>
        <taxon>Streptomycetaceae</taxon>
        <taxon>Embleya</taxon>
    </lineage>
</organism>
<dbReference type="PANTHER" id="PTHR45527">
    <property type="entry name" value="NONRIBOSOMAL PEPTIDE SYNTHETASE"/>
    <property type="match status" value="1"/>
</dbReference>
<gene>
    <name evidence="7" type="ORF">B4N89_36540</name>
</gene>
<evidence type="ECO:0000256" key="3">
    <source>
        <dbReference type="ARBA" id="ARBA00022450"/>
    </source>
</evidence>
<dbReference type="Gene3D" id="1.10.1200.10">
    <property type="entry name" value="ACP-like"/>
    <property type="match status" value="1"/>
</dbReference>
<dbReference type="GO" id="GO:0008610">
    <property type="term" value="P:lipid biosynthetic process"/>
    <property type="evidence" value="ECO:0007669"/>
    <property type="project" value="UniProtKB-ARBA"/>
</dbReference>
<dbReference type="InterPro" id="IPR000873">
    <property type="entry name" value="AMP-dep_synth/lig_dom"/>
</dbReference>
<dbReference type="SUPFAM" id="SSF47336">
    <property type="entry name" value="ACP-like"/>
    <property type="match status" value="2"/>
</dbReference>
<dbReference type="Proteomes" id="UP000190037">
    <property type="component" value="Unassembled WGS sequence"/>
</dbReference>
<dbReference type="FunFam" id="2.30.38.10:FF:000001">
    <property type="entry name" value="Non-ribosomal peptide synthetase PvdI"/>
    <property type="match status" value="2"/>
</dbReference>
<dbReference type="FunFam" id="1.10.1200.10:FF:000016">
    <property type="entry name" value="Non-ribosomal peptide synthase"/>
    <property type="match status" value="2"/>
</dbReference>
<dbReference type="EMBL" id="MWQN01000003">
    <property type="protein sequence ID" value="OPC77792.1"/>
    <property type="molecule type" value="Genomic_DNA"/>
</dbReference>
<dbReference type="Gene3D" id="3.30.559.30">
    <property type="entry name" value="Nonribosomal peptide synthetase, condensation domain"/>
    <property type="match status" value="2"/>
</dbReference>
<name>A0A1T3NM37_9ACTN</name>
<sequence>MSDRSAGRIELMAGQRGLWYAHRFDPESPILNEGEYLDIDGSLDIGLFEEALRQTVSEAETLRLRFLEDEDGLRQEVDPDLEHRLHVVDVSADRDPHRSALEWMSADLARPRDLERGPLVTFALFKLHDRRFLWYQGCHHIVNDGFGFPLVVARVAELYTALFEGGSADGEPFESVQVLVDADAAYRASPAFDEDRRYWLDLLADRPRPVSLAGGAVRGPARARRRETRSLDPAAADRLRSACRGFGTNLAGLAVAATALFAARATGETDVVIGFAVPGRGPGIEQSIPGVVANVVPIRLSVHPETTLADLLDRSLVQVLEAMRHQRYRYEDIRHDLGLAPGEVPWAVSLNVMPFDYRATLAGRPFVAHNLATGPFEEISLNLWDISRDGSLQLAVDTDPDRFDERTHAGCARLLDEALDRVVDTPGDTPLGRIDVLPADVRRLLLTRWNPPSAPLPPRTLSELLAEQALRTPERTALVYGDTSLTYAELRARAARLARVLTERDVGPERFVAVLLPRTPAGVVAFLAILTAGGAYVPIDPGYPPERVAYMLDDARPALVVTTADLARGLPPGWTGPRCLVVDEVTGAADPTPLAESRDAPAPDLLPTHPAYVIYTSGSTGRPKGVVIEHRSIARYVAHAVQAYGVGEQDRVLAAYAFTFDGSMLELWVSLATGARIVLADDDQRLDAEALQRLMAAHRVTVAHLSPALMHLLRPDELPALRTVSAGGERVPATLVDQWAADGREFWNGYGPTETTVDAAQKLCVAPSDGRSPPIGPPVAHATAYVLDAGLHLLPPGTVGELYIAGPGLARGYLRRPGLTAERFVPNPFGAPGSRMYRTGDLVRWTSDGDLDFVGRADRQVKIRGFRIEPGEVQAALARCVGVAAALAVVREDPGTDKRLVGYLVPAAGTRPDIAAIRAQVAGFLPDYMVPAAFVVLDALPLTTAGKVDERALPAPSRQAPSGGREPGTPAEKALCAIFAEVLGLTSVGVDDSFFALGGHSLSATRLLTRIRTVLGRETGIRTVYEAPTVAALAARLGTAGPARPQLVPAVRPDRIPLSFAQSRLWFLRQFQGPIATYNEGMGLRLLGALDVAALRAALRDLVGRHEVLRTVFPADDGHPYQHVLSADSVDLDLPVVPIDPADLAQDLARATRRAFDLESEIPLRARLVALSPREHVLLLVMHHIAGDAWSLRPLLADLGRAYTDRAAGRDPDWAPLPVQYADYTLWQRNRLGSAADPDSVHARQLAYWRRALAELPQEIGLPSDRPRPALPSYAGDSVPLEIPAHVHLGLVNLARAHDASTFMVLQAVLAVLLSKLGAGDDVPIGAPVAGRLDDALEDLVGFFTNTLVVRTDLSGDPTFTELLARVRETCLDAYAHQDVPFELLVGDLAVERSLARHPLFQVALVLRNTRSGELVLPGIEVRHESVWTGLSPFDLVVEFDDESDGSRGPTGLSGALLFGTDLFDRSTALSIADRLRRLLAQVVSEPTRRIGAFEPWAPGERERVVRDWNDTDHPVIAATLPALFESRVEQGPERTAVTAPDGSMTYREFNARVNRLARLLVAAGVGPESVVALAVPRSLDLVAAVWAVLKAGAAYLPLDPQYPPERIAFLLDDVRPALLLTTVRTSAELPPGVPRLLLDDPRTGAAAAAESADDLRDDERTGPLSALHPAYVIHTSGSTGRPKGVTMGTGAMVNLVQAHARWVRRERTGIGGPVAQFAAISFDVSAWEIIETLTSGRHLVVPDDEVRRDPAAFTRWLDKHEVEQFCAPNVMVEAVCEAALTQGLALPALRDIGQGGEVLRLTPGVREFLSARPKVRLHNLYGPTETHLVTAFSLPADLTHWESSTAPLGTPIWNTRTYVLDRTLRPVPPGVTGELYIAGAALARGYWNRPGLTADRFVPNPFDGPGERMYRTGDLVRWSGDGRLDYVGRVDDQVKVRGFRIEPGEVEAVLGRHPDVDRVAVVVREDRAGEKRLVAYVVPAAGTRPDPVVLRRFVAESVPDFLVPTAVLILADLPLTVSGKVHRRALPAPDFAQFASTRAPATPEEEALCALFADVLRLERVGPDDSFFDFGGHSLLATRLTSRIRTVLGIDVEVGAVFEAPTPAALAARIKGTKRSRRPALRRMPRPGPAAEERSDGS</sequence>
<dbReference type="RefSeq" id="WP_078980888.1">
    <property type="nucleotide sequence ID" value="NZ_MWQN01000003.1"/>
</dbReference>
<dbReference type="GO" id="GO:0017000">
    <property type="term" value="P:antibiotic biosynthetic process"/>
    <property type="evidence" value="ECO:0007669"/>
    <property type="project" value="UniProtKB-ARBA"/>
</dbReference>
<dbReference type="Gene3D" id="3.40.50.980">
    <property type="match status" value="4"/>
</dbReference>
<dbReference type="Gene3D" id="3.30.559.10">
    <property type="entry name" value="Chloramphenicol acetyltransferase-like domain"/>
    <property type="match status" value="2"/>
</dbReference>
<evidence type="ECO:0000313" key="8">
    <source>
        <dbReference type="Proteomes" id="UP000190037"/>
    </source>
</evidence>
<dbReference type="InterPro" id="IPR023213">
    <property type="entry name" value="CAT-like_dom_sf"/>
</dbReference>
<comment type="cofactor">
    <cofactor evidence="1">
        <name>pantetheine 4'-phosphate</name>
        <dbReference type="ChEBI" id="CHEBI:47942"/>
    </cofactor>
</comment>
<dbReference type="InterPro" id="IPR010071">
    <property type="entry name" value="AA_adenyl_dom"/>
</dbReference>
<dbReference type="InterPro" id="IPR025110">
    <property type="entry name" value="AMP-bd_C"/>
</dbReference>
<feature type="compositionally biased region" description="Basic residues" evidence="5">
    <location>
        <begin position="2112"/>
        <end position="2126"/>
    </location>
</feature>
<dbReference type="PROSITE" id="PS00012">
    <property type="entry name" value="PHOSPHOPANTETHEINE"/>
    <property type="match status" value="2"/>
</dbReference>
<keyword evidence="8" id="KW-1185">Reference proteome</keyword>
<dbReference type="Pfam" id="PF13193">
    <property type="entry name" value="AMP-binding_C"/>
    <property type="match status" value="2"/>
</dbReference>
<feature type="region of interest" description="Disordered" evidence="5">
    <location>
        <begin position="2110"/>
        <end position="2139"/>
    </location>
</feature>
<evidence type="ECO:0000256" key="2">
    <source>
        <dbReference type="ARBA" id="ARBA00006432"/>
    </source>
</evidence>
<comment type="similarity">
    <text evidence="2">Belongs to the ATP-dependent AMP-binding enzyme family.</text>
</comment>
<dbReference type="OrthoDB" id="2472181at2"/>
<dbReference type="InterPro" id="IPR009081">
    <property type="entry name" value="PP-bd_ACP"/>
</dbReference>
<dbReference type="FunFam" id="3.30.300.30:FF:000010">
    <property type="entry name" value="Enterobactin synthetase component F"/>
    <property type="match status" value="2"/>
</dbReference>
<dbReference type="GO" id="GO:0043041">
    <property type="term" value="P:amino acid activation for nonribosomal peptide biosynthetic process"/>
    <property type="evidence" value="ECO:0007669"/>
    <property type="project" value="TreeGrafter"/>
</dbReference>
<dbReference type="Gene3D" id="3.30.300.30">
    <property type="match status" value="2"/>
</dbReference>
<dbReference type="Pfam" id="PF00668">
    <property type="entry name" value="Condensation"/>
    <property type="match status" value="2"/>
</dbReference>
<dbReference type="PANTHER" id="PTHR45527:SF1">
    <property type="entry name" value="FATTY ACID SYNTHASE"/>
    <property type="match status" value="1"/>
</dbReference>
<dbReference type="InterPro" id="IPR036736">
    <property type="entry name" value="ACP-like_sf"/>
</dbReference>
<dbReference type="GO" id="GO:0003824">
    <property type="term" value="F:catalytic activity"/>
    <property type="evidence" value="ECO:0007669"/>
    <property type="project" value="InterPro"/>
</dbReference>
<dbReference type="InterPro" id="IPR045851">
    <property type="entry name" value="AMP-bd_C_sf"/>
</dbReference>
<dbReference type="InterPro" id="IPR029058">
    <property type="entry name" value="AB_hydrolase_fold"/>
</dbReference>
<evidence type="ECO:0000256" key="5">
    <source>
        <dbReference type="SAM" id="MobiDB-lite"/>
    </source>
</evidence>
<protein>
    <recommendedName>
        <fullName evidence="6">Carrier domain-containing protein</fullName>
    </recommendedName>
</protein>
<dbReference type="FunFam" id="3.40.50.980:FF:000001">
    <property type="entry name" value="Non-ribosomal peptide synthetase"/>
    <property type="match status" value="2"/>
</dbReference>